<evidence type="ECO:0000256" key="3">
    <source>
        <dbReference type="ARBA" id="ARBA00009986"/>
    </source>
</evidence>
<keyword evidence="5" id="KW-0520">NAD</keyword>
<feature type="domain" description="Aldehyde dehydrogenase" evidence="6">
    <location>
        <begin position="43"/>
        <end position="506"/>
    </location>
</feature>
<comment type="subcellular location">
    <subcellularLocation>
        <location evidence="5">Mitochondrion</location>
    </subcellularLocation>
</comment>
<evidence type="ECO:0000259" key="6">
    <source>
        <dbReference type="Pfam" id="PF00171"/>
    </source>
</evidence>
<keyword evidence="7" id="KW-1185">Reference proteome</keyword>
<comment type="catalytic activity">
    <reaction evidence="5">
        <text>succinate semialdehyde + NAD(+) + H2O = succinate + NADH + 2 H(+)</text>
        <dbReference type="Rhea" id="RHEA:13217"/>
        <dbReference type="ChEBI" id="CHEBI:15377"/>
        <dbReference type="ChEBI" id="CHEBI:15378"/>
        <dbReference type="ChEBI" id="CHEBI:30031"/>
        <dbReference type="ChEBI" id="CHEBI:57540"/>
        <dbReference type="ChEBI" id="CHEBI:57706"/>
        <dbReference type="ChEBI" id="CHEBI:57945"/>
        <dbReference type="EC" id="1.2.1.24"/>
    </reaction>
</comment>
<protein>
    <recommendedName>
        <fullName evidence="5">Succinate-semialdehyde dehydrogenase</fullName>
        <ecNumber evidence="5">1.2.1.24</ecNumber>
    </recommendedName>
</protein>
<dbReference type="InterPro" id="IPR050740">
    <property type="entry name" value="Aldehyde_DH_Superfamily"/>
</dbReference>
<dbReference type="InterPro" id="IPR010102">
    <property type="entry name" value="Succ_semiAld_DH"/>
</dbReference>
<comment type="function">
    <text evidence="1">Catalyzes one step in the degradation of the inhibitory neurotransmitter gamma-aminobutyric acid (GABA).</text>
</comment>
<gene>
    <name evidence="8" type="primary">LOC100367735</name>
</gene>
<evidence type="ECO:0000313" key="8">
    <source>
        <dbReference type="RefSeq" id="XP_002737879.1"/>
    </source>
</evidence>
<proteinExistence type="inferred from homology"/>
<comment type="pathway">
    <text evidence="2 5">Amino-acid degradation; 4-aminobutanoate degradation.</text>
</comment>
<dbReference type="CDD" id="cd07103">
    <property type="entry name" value="ALDH_F5_SSADH_GabD"/>
    <property type="match status" value="1"/>
</dbReference>
<dbReference type="RefSeq" id="XP_002737879.1">
    <property type="nucleotide sequence ID" value="XM_002737833.2"/>
</dbReference>
<dbReference type="PANTHER" id="PTHR43353">
    <property type="entry name" value="SUCCINATE-SEMIALDEHYDE DEHYDROGENASE, MITOCHONDRIAL"/>
    <property type="match status" value="1"/>
</dbReference>
<keyword evidence="4 5" id="KW-0560">Oxidoreductase</keyword>
<dbReference type="Gene3D" id="3.40.605.10">
    <property type="entry name" value="Aldehyde Dehydrogenase, Chain A, domain 1"/>
    <property type="match status" value="1"/>
</dbReference>
<dbReference type="InterPro" id="IPR015590">
    <property type="entry name" value="Aldehyde_DH_dom"/>
</dbReference>
<comment type="similarity">
    <text evidence="3 5">Belongs to the aldehyde dehydrogenase family.</text>
</comment>
<accession>A0ABM0GUW7</accession>
<keyword evidence="5" id="KW-0496">Mitochondrion</keyword>
<dbReference type="InterPro" id="IPR016161">
    <property type="entry name" value="Ald_DH/histidinol_DH"/>
</dbReference>
<reference evidence="8" key="1">
    <citation type="submission" date="2025-08" db="UniProtKB">
        <authorList>
            <consortium name="RefSeq"/>
        </authorList>
    </citation>
    <scope>IDENTIFICATION</scope>
    <source>
        <tissue evidence="8">Testes</tissue>
    </source>
</reference>
<organism evidence="7 8">
    <name type="scientific">Saccoglossus kowalevskii</name>
    <name type="common">Acorn worm</name>
    <dbReference type="NCBI Taxonomy" id="10224"/>
    <lineage>
        <taxon>Eukaryota</taxon>
        <taxon>Metazoa</taxon>
        <taxon>Hemichordata</taxon>
        <taxon>Enteropneusta</taxon>
        <taxon>Harrimaniidae</taxon>
        <taxon>Saccoglossus</taxon>
    </lineage>
</organism>
<dbReference type="PROSITE" id="PS00070">
    <property type="entry name" value="ALDEHYDE_DEHYDR_CYS"/>
    <property type="match status" value="1"/>
</dbReference>
<dbReference type="InterPro" id="IPR016162">
    <property type="entry name" value="Ald_DH_N"/>
</dbReference>
<dbReference type="GeneID" id="100367735"/>
<evidence type="ECO:0000256" key="2">
    <source>
        <dbReference type="ARBA" id="ARBA00005176"/>
    </source>
</evidence>
<dbReference type="Gene3D" id="3.40.309.10">
    <property type="entry name" value="Aldehyde Dehydrogenase, Chain A, domain 2"/>
    <property type="match status" value="1"/>
</dbReference>
<sequence>MFAISSRWIVRLAPRSLVCNTGIRIMSSQSPFIRDKAYIGGKWVAATNGGTFEVKNPATGEHLGVVPDMTESDAVFAIKTANEAFQSWKSTLARERTLLLRRLDQLMHEHKDSLAKLISLEMGKPIKEAKGEIMYAASMLEWFAEESRRIYGDVIAAPTKSKRLVVIKQPLGVASLITPWNFPCAMITRKAAAALAAGCTVVVKPSEDTPYSALALAQLTEEAGFPAGVFNVITSSRSNAAALGHVMCTHPMSASISFTGSTEVGKILMREAAEGIKRVALELGGHAPFIVFESADIDAAVVGAMMAKFRNCGQACVGANRFLIHSSIYDKFCSKLADAMKSQLVIGDSMDESVTIGPLINERAVEKVEKHIKDAVDNGASIVVGGDRNSRGNNYINPTLLRDVKPSMLMCQEETFGPVAPLIKFDTEEEAVSIANDTRSGLAGYFYTTNLLQAWRVAEALECGLVGINEGLVSTVESPFQGFKESGIGSEASKYGIEEYLEKKTICFGGL</sequence>
<dbReference type="EC" id="1.2.1.24" evidence="5"/>
<dbReference type="Proteomes" id="UP000694865">
    <property type="component" value="Unplaced"/>
</dbReference>
<evidence type="ECO:0000313" key="7">
    <source>
        <dbReference type="Proteomes" id="UP000694865"/>
    </source>
</evidence>
<evidence type="ECO:0000256" key="5">
    <source>
        <dbReference type="RuleBase" id="RU365091"/>
    </source>
</evidence>
<evidence type="ECO:0000256" key="4">
    <source>
        <dbReference type="ARBA" id="ARBA00023002"/>
    </source>
</evidence>
<dbReference type="SUPFAM" id="SSF53720">
    <property type="entry name" value="ALDH-like"/>
    <property type="match status" value="1"/>
</dbReference>
<dbReference type="Pfam" id="PF00171">
    <property type="entry name" value="Aldedh"/>
    <property type="match status" value="1"/>
</dbReference>
<dbReference type="PANTHER" id="PTHR43353:SF5">
    <property type="entry name" value="SUCCINATE-SEMIALDEHYDE DEHYDROGENASE, MITOCHONDRIAL"/>
    <property type="match status" value="1"/>
</dbReference>
<comment type="subunit">
    <text evidence="5">Homotetramer.</text>
</comment>
<evidence type="ECO:0000256" key="1">
    <source>
        <dbReference type="ARBA" id="ARBA00003743"/>
    </source>
</evidence>
<name>A0ABM0GUW7_SACKO</name>
<dbReference type="InterPro" id="IPR016160">
    <property type="entry name" value="Ald_DH_CS_CYS"/>
</dbReference>
<dbReference type="InterPro" id="IPR016163">
    <property type="entry name" value="Ald_DH_C"/>
</dbReference>
<dbReference type="NCBIfam" id="TIGR01780">
    <property type="entry name" value="SSADH"/>
    <property type="match status" value="1"/>
</dbReference>